<evidence type="ECO:0000313" key="2">
    <source>
        <dbReference type="Proteomes" id="UP000595437"/>
    </source>
</evidence>
<dbReference type="EMBL" id="CP045890">
    <property type="protein sequence ID" value="QQP56559.1"/>
    <property type="molecule type" value="Genomic_DNA"/>
</dbReference>
<keyword evidence="2" id="KW-1185">Reference proteome</keyword>
<feature type="non-terminal residue" evidence="1">
    <location>
        <position position="84"/>
    </location>
</feature>
<organism evidence="1 2">
    <name type="scientific">Caligus rogercresseyi</name>
    <name type="common">Sea louse</name>
    <dbReference type="NCBI Taxonomy" id="217165"/>
    <lineage>
        <taxon>Eukaryota</taxon>
        <taxon>Metazoa</taxon>
        <taxon>Ecdysozoa</taxon>
        <taxon>Arthropoda</taxon>
        <taxon>Crustacea</taxon>
        <taxon>Multicrustacea</taxon>
        <taxon>Hexanauplia</taxon>
        <taxon>Copepoda</taxon>
        <taxon>Siphonostomatoida</taxon>
        <taxon>Caligidae</taxon>
        <taxon>Caligus</taxon>
    </lineage>
</organism>
<reference evidence="2" key="1">
    <citation type="submission" date="2021-01" db="EMBL/GenBank/DDBJ databases">
        <title>Caligus Genome Assembly.</title>
        <authorList>
            <person name="Gallardo-Escarate C."/>
        </authorList>
    </citation>
    <scope>NUCLEOTIDE SEQUENCE [LARGE SCALE GENOMIC DNA]</scope>
</reference>
<dbReference type="AlphaFoldDB" id="A0A7T8KIH8"/>
<gene>
    <name evidence="1" type="ORF">FKW44_001257</name>
</gene>
<dbReference type="Proteomes" id="UP000595437">
    <property type="component" value="Chromosome 1"/>
</dbReference>
<name>A0A7T8KIH8_CALRO</name>
<feature type="non-terminal residue" evidence="1">
    <location>
        <position position="1"/>
    </location>
</feature>
<accession>A0A7T8KIH8</accession>
<protein>
    <submittedName>
        <fullName evidence="1">Uncharacterized protein</fullName>
    </submittedName>
</protein>
<sequence length="84" mass="9069">GFIKSSKVLLLLFGVFGILIIASLSISITNINSISEESESTDAETKKLDGRVEILEKTLANLEDGGDGDSEDIDICQSEKCYEV</sequence>
<proteinExistence type="predicted"/>
<evidence type="ECO:0000313" key="1">
    <source>
        <dbReference type="EMBL" id="QQP56559.1"/>
    </source>
</evidence>